<evidence type="ECO:0000313" key="2">
    <source>
        <dbReference type="Proteomes" id="UP000255193"/>
    </source>
</evidence>
<protein>
    <submittedName>
        <fullName evidence="1">Mu-like prophage protein gpG</fullName>
    </submittedName>
</protein>
<gene>
    <name evidence="1" type="ORF">NCTC11091_00841</name>
</gene>
<evidence type="ECO:0000313" key="1">
    <source>
        <dbReference type="EMBL" id="STY95056.1"/>
    </source>
</evidence>
<dbReference type="Pfam" id="PF05069">
    <property type="entry name" value="Phage_tail_S"/>
    <property type="match status" value="1"/>
</dbReference>
<dbReference type="EMBL" id="UGQA01000001">
    <property type="protein sequence ID" value="STY95056.1"/>
    <property type="molecule type" value="Genomic_DNA"/>
</dbReference>
<accession>A0A378Q3H0</accession>
<dbReference type="RefSeq" id="WP_067056349.1">
    <property type="nucleotide sequence ID" value="NZ_MXAO01000048.1"/>
</dbReference>
<name>A0A378Q3H0_9GAMM</name>
<organism evidence="1 2">
    <name type="scientific">Faucicola atlantae</name>
    <dbReference type="NCBI Taxonomy" id="34059"/>
    <lineage>
        <taxon>Bacteria</taxon>
        <taxon>Pseudomonadati</taxon>
        <taxon>Pseudomonadota</taxon>
        <taxon>Gammaproteobacteria</taxon>
        <taxon>Moraxellales</taxon>
        <taxon>Moraxellaceae</taxon>
        <taxon>Faucicola</taxon>
    </lineage>
</organism>
<dbReference type="InterPro" id="IPR006522">
    <property type="entry name" value="Phage_virion_morphogenesis"/>
</dbReference>
<reference evidence="1 2" key="1">
    <citation type="submission" date="2018-06" db="EMBL/GenBank/DDBJ databases">
        <authorList>
            <consortium name="Pathogen Informatics"/>
            <person name="Doyle S."/>
        </authorList>
    </citation>
    <scope>NUCLEOTIDE SEQUENCE [LARGE SCALE GENOMIC DNA]</scope>
    <source>
        <strain evidence="1 2">NCTC11091</strain>
    </source>
</reference>
<proteinExistence type="predicted"/>
<dbReference type="NCBIfam" id="TIGR01635">
    <property type="entry name" value="tail_comp_S"/>
    <property type="match status" value="1"/>
</dbReference>
<sequence length="145" mass="16794">MNDYAELVEWLHRIDLNLDDAQKRKLMQRIATKLKRSMTQRIRAQQNPDGGHFVPRKRDHHRAIRRGAMFQRLPRMIKTAYSSTHAEVGFSGRTARVMSVHQYGLTAQPSPNTRAVNYPVRETVGFSPADEQLIIREIRNFLAQG</sequence>
<dbReference type="Proteomes" id="UP000255193">
    <property type="component" value="Unassembled WGS sequence"/>
</dbReference>
<dbReference type="AlphaFoldDB" id="A0A378Q3H0"/>